<evidence type="ECO:0000256" key="2">
    <source>
        <dbReference type="ARBA" id="ARBA00005944"/>
    </source>
</evidence>
<keyword evidence="9" id="KW-0732">Signal</keyword>
<evidence type="ECO:0000256" key="1">
    <source>
        <dbReference type="ARBA" id="ARBA00004141"/>
    </source>
</evidence>
<feature type="region of interest" description="Disordered" evidence="7">
    <location>
        <begin position="387"/>
        <end position="426"/>
    </location>
</feature>
<feature type="compositionally biased region" description="Polar residues" evidence="7">
    <location>
        <begin position="358"/>
        <end position="373"/>
    </location>
</feature>
<evidence type="ECO:0000313" key="10">
    <source>
        <dbReference type="Ensembl" id="ENSSVLP00005013378.1"/>
    </source>
</evidence>
<reference evidence="10" key="2">
    <citation type="submission" date="2025-08" db="UniProtKB">
        <authorList>
            <consortium name="Ensembl"/>
        </authorList>
    </citation>
    <scope>IDENTIFICATION</scope>
</reference>
<feature type="transmembrane region" description="Helical" evidence="8">
    <location>
        <begin position="211"/>
        <end position="232"/>
    </location>
</feature>
<evidence type="ECO:0000313" key="11">
    <source>
        <dbReference type="Proteomes" id="UP000694564"/>
    </source>
</evidence>
<feature type="signal peptide" evidence="9">
    <location>
        <begin position="1"/>
        <end position="18"/>
    </location>
</feature>
<dbReference type="InterPro" id="IPR009231">
    <property type="entry name" value="Chloride_chnl_CLIC-like"/>
</dbReference>
<dbReference type="Pfam" id="PF05934">
    <property type="entry name" value="MCLC"/>
    <property type="match status" value="2"/>
</dbReference>
<evidence type="ECO:0000256" key="8">
    <source>
        <dbReference type="SAM" id="Phobius"/>
    </source>
</evidence>
<dbReference type="GO" id="GO:0005783">
    <property type="term" value="C:endoplasmic reticulum"/>
    <property type="evidence" value="ECO:0007669"/>
    <property type="project" value="TreeGrafter"/>
</dbReference>
<feature type="chain" id="PRO_5034268013" description="Chloride channel CLIC-like protein 1" evidence="9">
    <location>
        <begin position="19"/>
        <end position="426"/>
    </location>
</feature>
<protein>
    <recommendedName>
        <fullName evidence="3">Chloride channel CLIC-like protein 1</fullName>
    </recommendedName>
</protein>
<evidence type="ECO:0000256" key="5">
    <source>
        <dbReference type="ARBA" id="ARBA00022989"/>
    </source>
</evidence>
<organism evidence="10 11">
    <name type="scientific">Sciurus vulgaris</name>
    <name type="common">Eurasian red squirrel</name>
    <dbReference type="NCBI Taxonomy" id="55149"/>
    <lineage>
        <taxon>Eukaryota</taxon>
        <taxon>Metazoa</taxon>
        <taxon>Chordata</taxon>
        <taxon>Craniata</taxon>
        <taxon>Vertebrata</taxon>
        <taxon>Euteleostomi</taxon>
        <taxon>Mammalia</taxon>
        <taxon>Eutheria</taxon>
        <taxon>Euarchontoglires</taxon>
        <taxon>Glires</taxon>
        <taxon>Rodentia</taxon>
        <taxon>Sciuromorpha</taxon>
        <taxon>Sciuridae</taxon>
        <taxon>Sciurinae</taxon>
        <taxon>Sciurini</taxon>
        <taxon>Sciurus</taxon>
    </lineage>
</organism>
<reference evidence="10" key="3">
    <citation type="submission" date="2025-09" db="UniProtKB">
        <authorList>
            <consortium name="Ensembl"/>
        </authorList>
    </citation>
    <scope>IDENTIFICATION</scope>
</reference>
<keyword evidence="5 8" id="KW-1133">Transmembrane helix</keyword>
<dbReference type="GO" id="GO:0016020">
    <property type="term" value="C:membrane"/>
    <property type="evidence" value="ECO:0007669"/>
    <property type="project" value="UniProtKB-SubCell"/>
</dbReference>
<dbReference type="Ensembl" id="ENSSVLT00005014806.1">
    <property type="protein sequence ID" value="ENSSVLP00005013378.1"/>
    <property type="gene ID" value="ENSSVLG00005010608.1"/>
</dbReference>
<keyword evidence="6 8" id="KW-0472">Membrane</keyword>
<evidence type="ECO:0000256" key="3">
    <source>
        <dbReference type="ARBA" id="ARBA00015571"/>
    </source>
</evidence>
<dbReference type="OrthoDB" id="10037397at2759"/>
<evidence type="ECO:0000256" key="9">
    <source>
        <dbReference type="SAM" id="SignalP"/>
    </source>
</evidence>
<name>A0A8D2CQV3_SCIVU</name>
<gene>
    <name evidence="10" type="primary">CLCC1</name>
</gene>
<proteinExistence type="inferred from homology"/>
<dbReference type="AlphaFoldDB" id="A0A8D2CQV3"/>
<dbReference type="PANTHER" id="PTHR34093:SF1">
    <property type="entry name" value="CHLORIDE CHANNEL CLIC-LIKE PROTEIN 1"/>
    <property type="match status" value="1"/>
</dbReference>
<evidence type="ECO:0000256" key="6">
    <source>
        <dbReference type="ARBA" id="ARBA00023136"/>
    </source>
</evidence>
<keyword evidence="11" id="KW-1185">Reference proteome</keyword>
<evidence type="ECO:0000256" key="4">
    <source>
        <dbReference type="ARBA" id="ARBA00022692"/>
    </source>
</evidence>
<sequence>MLCSLLFCECLLLITSYAHDDDWIDPTDMLNYDAASGTMRKSQVKNSVSEKKDVSPDLSYADEMSECYRRLDSLTHKIDECEKKKREDYESQSNPVFRRYLNKILIEAGKLGLVAFAQHQAEVAKMEPLNNVCAEKMDWIGSLWELFRSSWTYKDDPCQKYYEILLVNPIWLVPPTKALAVTFTNFVTEPLKHIGKGTGEFIKALMKEIPVILQIPVLIIMTLAVLSFCYGAGKSVNVLRHLGGPEREPPPALHPSDRRWQKEIDYRHHGGAGDGDFYSRGQAGSIEQGTYDKTYECRRAVLRERDVDLRSQTGNKSPEVLRAFDLPDTEAQEHPEVVSSHKSPILDTKPKETGGITGESTLRGSNQSAHSLSGQEIAETVEDAPAVAKAQLKTEAQDSPQERGTHGPARTATGACGEDPSGSPCV</sequence>
<dbReference type="GeneTree" id="ENSGT00390000016611"/>
<evidence type="ECO:0000256" key="7">
    <source>
        <dbReference type="SAM" id="MobiDB-lite"/>
    </source>
</evidence>
<comment type="similarity">
    <text evidence="2">Belongs to the chloride channel MCLC family.</text>
</comment>
<dbReference type="PANTHER" id="PTHR34093">
    <property type="entry name" value="CHLORIDE CHANNEL CLIC-LIKE PROTEIN 1"/>
    <property type="match status" value="1"/>
</dbReference>
<feature type="region of interest" description="Disordered" evidence="7">
    <location>
        <begin position="327"/>
        <end position="373"/>
    </location>
</feature>
<comment type="subcellular location">
    <subcellularLocation>
        <location evidence="1">Membrane</location>
        <topology evidence="1">Multi-pass membrane protein</topology>
    </subcellularLocation>
</comment>
<dbReference type="GO" id="GO:0005254">
    <property type="term" value="F:chloride channel activity"/>
    <property type="evidence" value="ECO:0007669"/>
    <property type="project" value="TreeGrafter"/>
</dbReference>
<keyword evidence="4 8" id="KW-0812">Transmembrane</keyword>
<accession>A0A8D2CQV3</accession>
<reference evidence="10" key="1">
    <citation type="submission" date="2020-06" db="EMBL/GenBank/DDBJ databases">
        <authorList>
            <consortium name="Wellcome Sanger Institute Data Sharing"/>
        </authorList>
    </citation>
    <scope>NUCLEOTIDE SEQUENCE [LARGE SCALE GENOMIC DNA]</scope>
</reference>
<dbReference type="Proteomes" id="UP000694564">
    <property type="component" value="Chromosome 1"/>
</dbReference>